<evidence type="ECO:0000256" key="1">
    <source>
        <dbReference type="SAM" id="MobiDB-lite"/>
    </source>
</evidence>
<gene>
    <name evidence="3" type="primary">LOC111085524</name>
</gene>
<feature type="compositionally biased region" description="Low complexity" evidence="1">
    <location>
        <begin position="193"/>
        <end position="202"/>
    </location>
</feature>
<reference evidence="3" key="1">
    <citation type="submission" date="2025-08" db="UniProtKB">
        <authorList>
            <consortium name="RefSeq"/>
        </authorList>
    </citation>
    <scope>IDENTIFICATION</scope>
    <source>
        <tissue evidence="3">Muscle</tissue>
    </source>
</reference>
<proteinExistence type="predicted"/>
<name>A0ABM1S996_LIMPO</name>
<keyword evidence="2" id="KW-1185">Reference proteome</keyword>
<evidence type="ECO:0000313" key="3">
    <source>
        <dbReference type="RefSeq" id="XP_022240201.1"/>
    </source>
</evidence>
<dbReference type="Proteomes" id="UP000694941">
    <property type="component" value="Unplaced"/>
</dbReference>
<feature type="region of interest" description="Disordered" evidence="1">
    <location>
        <begin position="193"/>
        <end position="227"/>
    </location>
</feature>
<feature type="region of interest" description="Disordered" evidence="1">
    <location>
        <begin position="256"/>
        <end position="290"/>
    </location>
</feature>
<dbReference type="GeneID" id="111085524"/>
<feature type="compositionally biased region" description="Low complexity" evidence="1">
    <location>
        <begin position="212"/>
        <end position="226"/>
    </location>
</feature>
<organism evidence="2 3">
    <name type="scientific">Limulus polyphemus</name>
    <name type="common">Atlantic horseshoe crab</name>
    <dbReference type="NCBI Taxonomy" id="6850"/>
    <lineage>
        <taxon>Eukaryota</taxon>
        <taxon>Metazoa</taxon>
        <taxon>Ecdysozoa</taxon>
        <taxon>Arthropoda</taxon>
        <taxon>Chelicerata</taxon>
        <taxon>Merostomata</taxon>
        <taxon>Xiphosura</taxon>
        <taxon>Limulidae</taxon>
        <taxon>Limulus</taxon>
    </lineage>
</organism>
<feature type="compositionally biased region" description="Basic and acidic residues" evidence="1">
    <location>
        <begin position="268"/>
        <end position="290"/>
    </location>
</feature>
<dbReference type="RefSeq" id="XP_022240201.1">
    <property type="nucleotide sequence ID" value="XM_022384493.1"/>
</dbReference>
<protein>
    <submittedName>
        <fullName evidence="3">Uncharacterized protein LOC111085524</fullName>
    </submittedName>
</protein>
<evidence type="ECO:0000313" key="2">
    <source>
        <dbReference type="Proteomes" id="UP000694941"/>
    </source>
</evidence>
<accession>A0ABM1S996</accession>
<sequence length="290" mass="32489">MWDTRSAILNSITPDLPFIPMVGLQTDDLCLRNWLSASSYKTMNQGETGVLVVDRATFIGDSSSVGNSQFWENPQKEINTTVNRLQQREIYSPHSCATCPSRIDHVYDTVATDSLTRHNNPLAGRNNAEEFSQPENRPIKKIHKIESVSKCCDHAFESSTMFPSLGSRRTQHLAPLFPEGYLHSQMAYSGISSPMDSDLSDSSLEHERYEISSSVSPDLVSTSSVDVEPDSQALQSLPNLHTWEGRSAPTFSHVLKYPSDNTVLNSGHGEDTRKGRESYRPTEDKRDHER</sequence>